<dbReference type="SUPFAM" id="SSF54427">
    <property type="entry name" value="NTF2-like"/>
    <property type="match status" value="1"/>
</dbReference>
<dbReference type="EMBL" id="CABPSI010000001">
    <property type="protein sequence ID" value="VVD73238.1"/>
    <property type="molecule type" value="Genomic_DNA"/>
</dbReference>
<comment type="similarity">
    <text evidence="1">Belongs to the UPF0225 family.</text>
</comment>
<feature type="compositionally biased region" description="Low complexity" evidence="2">
    <location>
        <begin position="1"/>
        <end position="20"/>
    </location>
</feature>
<dbReference type="RefSeq" id="WP_150682900.1">
    <property type="nucleotide sequence ID" value="NZ_CABPSI010000001.1"/>
</dbReference>
<dbReference type="InterPro" id="IPR032710">
    <property type="entry name" value="NTF2-like_dom_sf"/>
</dbReference>
<evidence type="ECO:0000313" key="5">
    <source>
        <dbReference type="Proteomes" id="UP000333828"/>
    </source>
</evidence>
<dbReference type="Proteomes" id="UP000333828">
    <property type="component" value="Unassembled WGS sequence"/>
</dbReference>
<dbReference type="HAMAP" id="MF_00612">
    <property type="entry name" value="UPF0225"/>
    <property type="match status" value="1"/>
</dbReference>
<dbReference type="Pfam" id="PF17775">
    <property type="entry name" value="YchJ_M-like"/>
    <property type="match status" value="1"/>
</dbReference>
<accession>A0A5E4SGE6</accession>
<organism evidence="4 5">
    <name type="scientific">Pandoraea iniqua</name>
    <dbReference type="NCBI Taxonomy" id="2508288"/>
    <lineage>
        <taxon>Bacteria</taxon>
        <taxon>Pseudomonadati</taxon>
        <taxon>Pseudomonadota</taxon>
        <taxon>Betaproteobacteria</taxon>
        <taxon>Burkholderiales</taxon>
        <taxon>Burkholderiaceae</taxon>
        <taxon>Pandoraea</taxon>
    </lineage>
</organism>
<evidence type="ECO:0000313" key="4">
    <source>
        <dbReference type="EMBL" id="VVD73238.1"/>
    </source>
</evidence>
<dbReference type="AlphaFoldDB" id="A0A5E4SGE6"/>
<name>A0A5E4SGE6_9BURK</name>
<reference evidence="4 5" key="1">
    <citation type="submission" date="2019-08" db="EMBL/GenBank/DDBJ databases">
        <authorList>
            <person name="Peeters C."/>
        </authorList>
    </citation>
    <scope>NUCLEOTIDE SEQUENCE [LARGE SCALE GENOMIC DNA]</scope>
    <source>
        <strain evidence="4 5">LMG 31115</strain>
    </source>
</reference>
<sequence>MASPKSPRPNAASAASNTAPDLDREGCPCGGLAFDSCCGRYIDGGELPPTAEALMRSRYTAFVRQNAPYLIDTWAARTRPATLDFDDAPQWLGLQVKAHLQRDDAHAEVEFVARYKVGGRAHRLHERSRFERTDDGRWRYIDGDLFD</sequence>
<dbReference type="Gene3D" id="3.10.450.50">
    <property type="match status" value="1"/>
</dbReference>
<proteinExistence type="inferred from homology"/>
<evidence type="ECO:0000256" key="2">
    <source>
        <dbReference type="SAM" id="MobiDB-lite"/>
    </source>
</evidence>
<keyword evidence="5" id="KW-1185">Reference proteome</keyword>
<dbReference type="InterPro" id="IPR023006">
    <property type="entry name" value="YchJ-like"/>
</dbReference>
<evidence type="ECO:0000256" key="1">
    <source>
        <dbReference type="HAMAP-Rule" id="MF_00612"/>
    </source>
</evidence>
<feature type="domain" description="YchJ-like middle NTF2-like" evidence="3">
    <location>
        <begin position="50"/>
        <end position="143"/>
    </location>
</feature>
<protein>
    <recommendedName>
        <fullName evidence="1">UPF0225 protein PIN31115_00716</fullName>
    </recommendedName>
</protein>
<gene>
    <name evidence="4" type="ORF">PIN31115_00716</name>
</gene>
<evidence type="ECO:0000259" key="3">
    <source>
        <dbReference type="Pfam" id="PF17775"/>
    </source>
</evidence>
<feature type="region of interest" description="Disordered" evidence="2">
    <location>
        <begin position="1"/>
        <end position="22"/>
    </location>
</feature>
<dbReference type="InterPro" id="IPR048469">
    <property type="entry name" value="YchJ-like_M"/>
</dbReference>